<evidence type="ECO:0000313" key="7">
    <source>
        <dbReference type="Proteomes" id="UP000281985"/>
    </source>
</evidence>
<dbReference type="PIRSF" id="PIRSF001434">
    <property type="entry name" value="CGS"/>
    <property type="match status" value="1"/>
</dbReference>
<dbReference type="SUPFAM" id="SSF53383">
    <property type="entry name" value="PLP-dependent transferases"/>
    <property type="match status" value="1"/>
</dbReference>
<evidence type="ECO:0000256" key="5">
    <source>
        <dbReference type="RuleBase" id="RU362118"/>
    </source>
</evidence>
<dbReference type="PANTHER" id="PTHR11808">
    <property type="entry name" value="TRANS-SULFURATION ENZYME FAMILY MEMBER"/>
    <property type="match status" value="1"/>
</dbReference>
<dbReference type="Gene3D" id="3.40.640.10">
    <property type="entry name" value="Type I PLP-dependent aspartate aminotransferase-like (Major domain)"/>
    <property type="match status" value="1"/>
</dbReference>
<dbReference type="InterPro" id="IPR015422">
    <property type="entry name" value="PyrdxlP-dep_Trfase_small"/>
</dbReference>
<dbReference type="InterPro" id="IPR000277">
    <property type="entry name" value="Cys/Met-Metab_PyrdxlP-dep_enz"/>
</dbReference>
<dbReference type="PANTHER" id="PTHR11808:SF15">
    <property type="entry name" value="CYSTATHIONINE GAMMA-LYASE"/>
    <property type="match status" value="1"/>
</dbReference>
<dbReference type="FunFam" id="3.90.1150.10:FF:000008">
    <property type="entry name" value="Cystathionine gamma-synthase"/>
    <property type="match status" value="1"/>
</dbReference>
<feature type="modified residue" description="N6-(pyridoxal phosphate)lysine" evidence="4">
    <location>
        <position position="195"/>
    </location>
</feature>
<dbReference type="InterPro" id="IPR015424">
    <property type="entry name" value="PyrdxlP-dep_Trfase"/>
</dbReference>
<evidence type="ECO:0000256" key="1">
    <source>
        <dbReference type="ARBA" id="ARBA00001933"/>
    </source>
</evidence>
<dbReference type="GO" id="GO:0003962">
    <property type="term" value="F:cystathionine gamma-synthase activity"/>
    <property type="evidence" value="ECO:0007669"/>
    <property type="project" value="UniProtKB-EC"/>
</dbReference>
<dbReference type="OrthoDB" id="9803729at2"/>
<keyword evidence="3 4" id="KW-0663">Pyridoxal phosphate</keyword>
<dbReference type="CDD" id="cd00614">
    <property type="entry name" value="CGS_like"/>
    <property type="match status" value="1"/>
</dbReference>
<comment type="cofactor">
    <cofactor evidence="1 5">
        <name>pyridoxal 5'-phosphate</name>
        <dbReference type="ChEBI" id="CHEBI:597326"/>
    </cofactor>
</comment>
<dbReference type="GO" id="GO:0030170">
    <property type="term" value="F:pyridoxal phosphate binding"/>
    <property type="evidence" value="ECO:0007669"/>
    <property type="project" value="InterPro"/>
</dbReference>
<reference evidence="6 7" key="1">
    <citation type="submission" date="2018-10" db="EMBL/GenBank/DDBJ databases">
        <title>Dokdonia luteus sp. nov., isolated from sea water.</title>
        <authorList>
            <person name="Zhou L.Y."/>
            <person name="Du Z.J."/>
        </authorList>
    </citation>
    <scope>NUCLEOTIDE SEQUENCE [LARGE SCALE GENOMIC DNA]</scope>
    <source>
        <strain evidence="6 7">SH27</strain>
    </source>
</reference>
<comment type="similarity">
    <text evidence="2 5">Belongs to the trans-sulfuration enzymes family.</text>
</comment>
<accession>A0A3M0GP83</accession>
<dbReference type="FunFam" id="3.40.640.10:FF:000009">
    <property type="entry name" value="Cystathionine gamma-synthase homolog"/>
    <property type="match status" value="1"/>
</dbReference>
<dbReference type="InterPro" id="IPR054542">
    <property type="entry name" value="Cys_met_metab_PP"/>
</dbReference>
<dbReference type="PROSITE" id="PS00868">
    <property type="entry name" value="CYS_MET_METAB_PP"/>
    <property type="match status" value="1"/>
</dbReference>
<keyword evidence="7" id="KW-1185">Reference proteome</keyword>
<proteinExistence type="inferred from homology"/>
<dbReference type="GO" id="GO:0005737">
    <property type="term" value="C:cytoplasm"/>
    <property type="evidence" value="ECO:0007669"/>
    <property type="project" value="TreeGrafter"/>
</dbReference>
<evidence type="ECO:0000256" key="2">
    <source>
        <dbReference type="ARBA" id="ARBA00009077"/>
    </source>
</evidence>
<dbReference type="GO" id="GO:0004123">
    <property type="term" value="F:cystathionine gamma-lyase activity"/>
    <property type="evidence" value="ECO:0007669"/>
    <property type="project" value="UniProtKB-ARBA"/>
</dbReference>
<keyword evidence="6" id="KW-0808">Transferase</keyword>
<dbReference type="EC" id="2.5.1.48" evidence="6"/>
<gene>
    <name evidence="6" type="ORF">EAX61_08460</name>
</gene>
<dbReference type="NCBIfam" id="NF005871">
    <property type="entry name" value="PRK07811.1"/>
    <property type="match status" value="1"/>
</dbReference>
<organism evidence="6 7">
    <name type="scientific">Dokdonia sinensis</name>
    <dbReference type="NCBI Taxonomy" id="2479847"/>
    <lineage>
        <taxon>Bacteria</taxon>
        <taxon>Pseudomonadati</taxon>
        <taxon>Bacteroidota</taxon>
        <taxon>Flavobacteriia</taxon>
        <taxon>Flavobacteriales</taxon>
        <taxon>Flavobacteriaceae</taxon>
        <taxon>Dokdonia</taxon>
    </lineage>
</organism>
<name>A0A3M0GP83_9FLAO</name>
<comment type="caution">
    <text evidence="6">The sequence shown here is derived from an EMBL/GenBank/DDBJ whole genome shotgun (WGS) entry which is preliminary data.</text>
</comment>
<dbReference type="GO" id="GO:0019343">
    <property type="term" value="P:cysteine biosynthetic process via cystathionine"/>
    <property type="evidence" value="ECO:0007669"/>
    <property type="project" value="TreeGrafter"/>
</dbReference>
<evidence type="ECO:0000256" key="3">
    <source>
        <dbReference type="ARBA" id="ARBA00022898"/>
    </source>
</evidence>
<evidence type="ECO:0000256" key="4">
    <source>
        <dbReference type="PIRSR" id="PIRSR001434-2"/>
    </source>
</evidence>
<sequence length="379" mass="41729">MKFNTKTIHGKQHPDKAYGAVMTPIYQTSTYAQSAPGDHKGYAYSRSKNPTRHALEEAFASIENGEFGLAFGSGLAAIDAIIKLLDPGDEVISTSDLYGGTYRLFTNIFKKWGIKFHFVKMQNAENIANYVTNNTKLIWVETPTNPMMNIIDIKAVAHVAKAHNILLAVDNTFATPYLQQPLDLGADIVMHSATKYIGGHSDLVLGALVVKDKKLAERLYFIQNASGAICGPQDSFLALRGIKTLHVRMQRHCENGKAIAHYLKNHPKVNKVYWPGFEDHPNHHIAKDQMSDFGGMMSFSTKEDSLAGALQILKKFKIITLAESLGGVESLAGHPATMTHGSIPKKEREELGISDSLIRLSVGIEDEEDLINDLKQALG</sequence>
<protein>
    <submittedName>
        <fullName evidence="6">Cystathionine gamma-synthase</fullName>
        <ecNumber evidence="6">2.5.1.48</ecNumber>
    </submittedName>
</protein>
<dbReference type="Gene3D" id="3.90.1150.10">
    <property type="entry name" value="Aspartate Aminotransferase, domain 1"/>
    <property type="match status" value="1"/>
</dbReference>
<dbReference type="AlphaFoldDB" id="A0A3M0GP83"/>
<dbReference type="GO" id="GO:0019346">
    <property type="term" value="P:transsulfuration"/>
    <property type="evidence" value="ECO:0007669"/>
    <property type="project" value="InterPro"/>
</dbReference>
<dbReference type="EMBL" id="REFV01000007">
    <property type="protein sequence ID" value="RMB59086.1"/>
    <property type="molecule type" value="Genomic_DNA"/>
</dbReference>
<evidence type="ECO:0000313" key="6">
    <source>
        <dbReference type="EMBL" id="RMB59086.1"/>
    </source>
</evidence>
<dbReference type="InterPro" id="IPR015421">
    <property type="entry name" value="PyrdxlP-dep_Trfase_major"/>
</dbReference>
<dbReference type="Pfam" id="PF01053">
    <property type="entry name" value="Cys_Met_Meta_PP"/>
    <property type="match status" value="1"/>
</dbReference>
<dbReference type="Proteomes" id="UP000281985">
    <property type="component" value="Unassembled WGS sequence"/>
</dbReference>